<proteinExistence type="predicted"/>
<dbReference type="EMBL" id="MU117961">
    <property type="protein sequence ID" value="KAF9654408.1"/>
    <property type="molecule type" value="Genomic_DNA"/>
</dbReference>
<evidence type="ECO:0000313" key="1">
    <source>
        <dbReference type="EMBL" id="KAF9654408.1"/>
    </source>
</evidence>
<sequence length="233" mass="26209">MRRAQSVRGYTNGRSSLQLATDDMGTLTEGDERPEDGLRKKLLEKDRENDKLRTQIQMLQVQLSQRPPVEAVQELQREYKNLELLLQGTQRENERCMGELERSKMQVKHLEQALTDLAGPNWKNNIAIPALSAGRLDSPTRPASRSAHSRDRSSTSGLGAMNANSQNQQQSEQQKKSVEATIAYIEQVKLMILGIDQKLESKEAEVAAGIKHAQAESSRFEEMRKQVLSATKP</sequence>
<protein>
    <submittedName>
        <fullName evidence="1">Uncharacterized protein</fullName>
    </submittedName>
</protein>
<comment type="caution">
    <text evidence="1">The sequence shown here is derived from an EMBL/GenBank/DDBJ whole genome shotgun (WGS) entry which is preliminary data.</text>
</comment>
<accession>A0ACB6ZYD3</accession>
<keyword evidence="2" id="KW-1185">Reference proteome</keyword>
<reference evidence="1" key="2">
    <citation type="journal article" date="2020" name="Nat. Commun.">
        <title>Large-scale genome sequencing of mycorrhizal fungi provides insights into the early evolution of symbiotic traits.</title>
        <authorList>
            <person name="Miyauchi S."/>
            <person name="Kiss E."/>
            <person name="Kuo A."/>
            <person name="Drula E."/>
            <person name="Kohler A."/>
            <person name="Sanchez-Garcia M."/>
            <person name="Morin E."/>
            <person name="Andreopoulos B."/>
            <person name="Barry K.W."/>
            <person name="Bonito G."/>
            <person name="Buee M."/>
            <person name="Carver A."/>
            <person name="Chen C."/>
            <person name="Cichocki N."/>
            <person name="Clum A."/>
            <person name="Culley D."/>
            <person name="Crous P.W."/>
            <person name="Fauchery L."/>
            <person name="Girlanda M."/>
            <person name="Hayes R.D."/>
            <person name="Keri Z."/>
            <person name="LaButti K."/>
            <person name="Lipzen A."/>
            <person name="Lombard V."/>
            <person name="Magnuson J."/>
            <person name="Maillard F."/>
            <person name="Murat C."/>
            <person name="Nolan M."/>
            <person name="Ohm R.A."/>
            <person name="Pangilinan J."/>
            <person name="Pereira M.F."/>
            <person name="Perotto S."/>
            <person name="Peter M."/>
            <person name="Pfister S."/>
            <person name="Riley R."/>
            <person name="Sitrit Y."/>
            <person name="Stielow J.B."/>
            <person name="Szollosi G."/>
            <person name="Zifcakova L."/>
            <person name="Stursova M."/>
            <person name="Spatafora J.W."/>
            <person name="Tedersoo L."/>
            <person name="Vaario L.M."/>
            <person name="Yamada A."/>
            <person name="Yan M."/>
            <person name="Wang P."/>
            <person name="Xu J."/>
            <person name="Bruns T."/>
            <person name="Baldrian P."/>
            <person name="Vilgalys R."/>
            <person name="Dunand C."/>
            <person name="Henrissat B."/>
            <person name="Grigoriev I.V."/>
            <person name="Hibbett D."/>
            <person name="Nagy L.G."/>
            <person name="Martin F.M."/>
        </authorList>
    </citation>
    <scope>NUCLEOTIDE SEQUENCE</scope>
    <source>
        <strain evidence="1">P2</strain>
    </source>
</reference>
<evidence type="ECO:0000313" key="2">
    <source>
        <dbReference type="Proteomes" id="UP000886501"/>
    </source>
</evidence>
<reference evidence="1" key="1">
    <citation type="submission" date="2019-10" db="EMBL/GenBank/DDBJ databases">
        <authorList>
            <consortium name="DOE Joint Genome Institute"/>
            <person name="Kuo A."/>
            <person name="Miyauchi S."/>
            <person name="Kiss E."/>
            <person name="Drula E."/>
            <person name="Kohler A."/>
            <person name="Sanchez-Garcia M."/>
            <person name="Andreopoulos B."/>
            <person name="Barry K.W."/>
            <person name="Bonito G."/>
            <person name="Buee M."/>
            <person name="Carver A."/>
            <person name="Chen C."/>
            <person name="Cichocki N."/>
            <person name="Clum A."/>
            <person name="Culley D."/>
            <person name="Crous P.W."/>
            <person name="Fauchery L."/>
            <person name="Girlanda M."/>
            <person name="Hayes R."/>
            <person name="Keri Z."/>
            <person name="Labutti K."/>
            <person name="Lipzen A."/>
            <person name="Lombard V."/>
            <person name="Magnuson J."/>
            <person name="Maillard F."/>
            <person name="Morin E."/>
            <person name="Murat C."/>
            <person name="Nolan M."/>
            <person name="Ohm R."/>
            <person name="Pangilinan J."/>
            <person name="Pereira M."/>
            <person name="Perotto S."/>
            <person name="Peter M."/>
            <person name="Riley R."/>
            <person name="Sitrit Y."/>
            <person name="Stielow B."/>
            <person name="Szollosi G."/>
            <person name="Zifcakova L."/>
            <person name="Stursova M."/>
            <person name="Spatafora J.W."/>
            <person name="Tedersoo L."/>
            <person name="Vaario L.-M."/>
            <person name="Yamada A."/>
            <person name="Yan M."/>
            <person name="Wang P."/>
            <person name="Xu J."/>
            <person name="Bruns T."/>
            <person name="Baldrian P."/>
            <person name="Vilgalys R."/>
            <person name="Henrissat B."/>
            <person name="Grigoriev I.V."/>
            <person name="Hibbett D."/>
            <person name="Nagy L.G."/>
            <person name="Martin F.M."/>
        </authorList>
    </citation>
    <scope>NUCLEOTIDE SEQUENCE</scope>
    <source>
        <strain evidence="1">P2</strain>
    </source>
</reference>
<name>A0ACB6ZYD3_THEGA</name>
<dbReference type="Proteomes" id="UP000886501">
    <property type="component" value="Unassembled WGS sequence"/>
</dbReference>
<gene>
    <name evidence="1" type="ORF">BDM02DRAFT_149996</name>
</gene>
<organism evidence="1 2">
    <name type="scientific">Thelephora ganbajun</name>
    <name type="common">Ganba fungus</name>
    <dbReference type="NCBI Taxonomy" id="370292"/>
    <lineage>
        <taxon>Eukaryota</taxon>
        <taxon>Fungi</taxon>
        <taxon>Dikarya</taxon>
        <taxon>Basidiomycota</taxon>
        <taxon>Agaricomycotina</taxon>
        <taxon>Agaricomycetes</taxon>
        <taxon>Thelephorales</taxon>
        <taxon>Thelephoraceae</taxon>
        <taxon>Thelephora</taxon>
    </lineage>
</organism>